<reference evidence="1" key="1">
    <citation type="journal article" date="2022" name="bioRxiv">
        <title>Sequencing and chromosome-scale assembly of the giantPleurodeles waltlgenome.</title>
        <authorList>
            <person name="Brown T."/>
            <person name="Elewa A."/>
            <person name="Iarovenko S."/>
            <person name="Subramanian E."/>
            <person name="Araus A.J."/>
            <person name="Petzold A."/>
            <person name="Susuki M."/>
            <person name="Suzuki K.-i.T."/>
            <person name="Hayashi T."/>
            <person name="Toyoda A."/>
            <person name="Oliveira C."/>
            <person name="Osipova E."/>
            <person name="Leigh N.D."/>
            <person name="Simon A."/>
            <person name="Yun M.H."/>
        </authorList>
    </citation>
    <scope>NUCLEOTIDE SEQUENCE</scope>
    <source>
        <strain evidence="1">20211129_DDA</strain>
        <tissue evidence="1">Liver</tissue>
    </source>
</reference>
<organism evidence="1 2">
    <name type="scientific">Pleurodeles waltl</name>
    <name type="common">Iberian ribbed newt</name>
    <dbReference type="NCBI Taxonomy" id="8319"/>
    <lineage>
        <taxon>Eukaryota</taxon>
        <taxon>Metazoa</taxon>
        <taxon>Chordata</taxon>
        <taxon>Craniata</taxon>
        <taxon>Vertebrata</taxon>
        <taxon>Euteleostomi</taxon>
        <taxon>Amphibia</taxon>
        <taxon>Batrachia</taxon>
        <taxon>Caudata</taxon>
        <taxon>Salamandroidea</taxon>
        <taxon>Salamandridae</taxon>
        <taxon>Pleurodelinae</taxon>
        <taxon>Pleurodeles</taxon>
    </lineage>
</organism>
<evidence type="ECO:0000313" key="2">
    <source>
        <dbReference type="Proteomes" id="UP001066276"/>
    </source>
</evidence>
<comment type="caution">
    <text evidence="1">The sequence shown here is derived from an EMBL/GenBank/DDBJ whole genome shotgun (WGS) entry which is preliminary data.</text>
</comment>
<protein>
    <submittedName>
        <fullName evidence="1">Uncharacterized protein</fullName>
    </submittedName>
</protein>
<sequence length="115" mass="12075">MCALALEKPLSPLFFFSNNGDVDDDIVKVLDDLIGLVDGIVFTVHGVDADKAETKLTIDGIGSVDCVVFNMVVVVCELTITGVTGVAVDPITGVVEDHFDNGVLYFSIGVADDGL</sequence>
<dbReference type="Proteomes" id="UP001066276">
    <property type="component" value="Chromosome 10"/>
</dbReference>
<accession>A0AAV7LZE4</accession>
<keyword evidence="2" id="KW-1185">Reference proteome</keyword>
<proteinExistence type="predicted"/>
<dbReference type="EMBL" id="JANPWB010000014">
    <property type="protein sequence ID" value="KAJ1095717.1"/>
    <property type="molecule type" value="Genomic_DNA"/>
</dbReference>
<evidence type="ECO:0000313" key="1">
    <source>
        <dbReference type="EMBL" id="KAJ1095717.1"/>
    </source>
</evidence>
<dbReference type="AlphaFoldDB" id="A0AAV7LZE4"/>
<gene>
    <name evidence="1" type="ORF">NDU88_000875</name>
</gene>
<name>A0AAV7LZE4_PLEWA</name>